<dbReference type="EMBL" id="BAAAZD010000001">
    <property type="protein sequence ID" value="GAA3996654.1"/>
    <property type="molecule type" value="Genomic_DNA"/>
</dbReference>
<feature type="compositionally biased region" description="Basic and acidic residues" evidence="1">
    <location>
        <begin position="85"/>
        <end position="100"/>
    </location>
</feature>
<sequence length="162" mass="17342">MEKVASGGPAAGIGGRADVAGKDRAAEARAFKHVERAHHLGRGESGDRRLPAISTSVNAEIAKIRGERLRPAAAGPVGEMILDRRRGERPFKRGKDRLMRAQESTVSLGSRHVEGTERRIDAVVRAARRRPEQVTGSSRVAVRMRGKANGVGHSASSVLQQG</sequence>
<feature type="region of interest" description="Disordered" evidence="1">
    <location>
        <begin position="128"/>
        <end position="162"/>
    </location>
</feature>
<proteinExistence type="predicted"/>
<name>A0ABP7RFC0_9SPHN</name>
<reference evidence="3" key="1">
    <citation type="journal article" date="2019" name="Int. J. Syst. Evol. Microbiol.">
        <title>The Global Catalogue of Microorganisms (GCM) 10K type strain sequencing project: providing services to taxonomists for standard genome sequencing and annotation.</title>
        <authorList>
            <consortium name="The Broad Institute Genomics Platform"/>
            <consortium name="The Broad Institute Genome Sequencing Center for Infectious Disease"/>
            <person name="Wu L."/>
            <person name="Ma J."/>
        </authorList>
    </citation>
    <scope>NUCLEOTIDE SEQUENCE [LARGE SCALE GENOMIC DNA]</scope>
    <source>
        <strain evidence="3">JCM 16603</strain>
    </source>
</reference>
<protein>
    <submittedName>
        <fullName evidence="2">Uncharacterized protein</fullName>
    </submittedName>
</protein>
<accession>A0ABP7RFC0</accession>
<feature type="region of interest" description="Disordered" evidence="1">
    <location>
        <begin position="85"/>
        <end position="113"/>
    </location>
</feature>
<comment type="caution">
    <text evidence="2">The sequence shown here is derived from an EMBL/GenBank/DDBJ whole genome shotgun (WGS) entry which is preliminary data.</text>
</comment>
<dbReference type="Proteomes" id="UP001501310">
    <property type="component" value="Unassembled WGS sequence"/>
</dbReference>
<organism evidence="2 3">
    <name type="scientific">Sphingomonas humi</name>
    <dbReference type="NCBI Taxonomy" id="335630"/>
    <lineage>
        <taxon>Bacteria</taxon>
        <taxon>Pseudomonadati</taxon>
        <taxon>Pseudomonadota</taxon>
        <taxon>Alphaproteobacteria</taxon>
        <taxon>Sphingomonadales</taxon>
        <taxon>Sphingomonadaceae</taxon>
        <taxon>Sphingomonas</taxon>
    </lineage>
</organism>
<evidence type="ECO:0000256" key="1">
    <source>
        <dbReference type="SAM" id="MobiDB-lite"/>
    </source>
</evidence>
<gene>
    <name evidence="2" type="ORF">GCM10022211_02170</name>
</gene>
<keyword evidence="3" id="KW-1185">Reference proteome</keyword>
<evidence type="ECO:0000313" key="3">
    <source>
        <dbReference type="Proteomes" id="UP001501310"/>
    </source>
</evidence>
<evidence type="ECO:0000313" key="2">
    <source>
        <dbReference type="EMBL" id="GAA3996654.1"/>
    </source>
</evidence>